<comment type="similarity">
    <text evidence="2 10">Belongs to the xylose isomerase family.</text>
</comment>
<evidence type="ECO:0000256" key="2">
    <source>
        <dbReference type="ARBA" id="ARBA00005765"/>
    </source>
</evidence>
<dbReference type="InParanoid" id="A0A7I4FSL7"/>
<evidence type="ECO:0000313" key="13">
    <source>
        <dbReference type="Proteomes" id="UP000006727"/>
    </source>
</evidence>
<evidence type="ECO:0000256" key="8">
    <source>
        <dbReference type="ARBA" id="ARBA00023277"/>
    </source>
</evidence>
<comment type="subcellular location">
    <subcellularLocation>
        <location evidence="1">Cytoplasm</location>
    </subcellularLocation>
</comment>
<proteinExistence type="inferred from homology"/>
<evidence type="ECO:0000256" key="1">
    <source>
        <dbReference type="ARBA" id="ARBA00004496"/>
    </source>
</evidence>
<dbReference type="Pfam" id="PF01261">
    <property type="entry name" value="AP_endonuc_2"/>
    <property type="match status" value="1"/>
</dbReference>
<gene>
    <name evidence="12" type="primary">LOC112283952</name>
</gene>
<reference evidence="12" key="3">
    <citation type="submission" date="2020-12" db="UniProtKB">
        <authorList>
            <consortium name="EnsemblPlants"/>
        </authorList>
    </citation>
    <scope>IDENTIFICATION</scope>
</reference>
<dbReference type="FunFam" id="3.20.20.150:FF:000002">
    <property type="entry name" value="Xylose isomerase"/>
    <property type="match status" value="1"/>
</dbReference>
<dbReference type="Gene3D" id="3.20.20.150">
    <property type="entry name" value="Divalent-metal-dependent TIM barrel enzymes"/>
    <property type="match status" value="1"/>
</dbReference>
<feature type="domain" description="Xylose isomerase-like TIM barrel" evidence="11">
    <location>
        <begin position="223"/>
        <end position="357"/>
    </location>
</feature>
<dbReference type="PANTHER" id="PTHR48408">
    <property type="match status" value="1"/>
</dbReference>
<dbReference type="NCBIfam" id="NF003998">
    <property type="entry name" value="PRK05474.1"/>
    <property type="match status" value="1"/>
</dbReference>
<evidence type="ECO:0000256" key="9">
    <source>
        <dbReference type="ARBA" id="ARBA00033659"/>
    </source>
</evidence>
<dbReference type="EnsemblPlants" id="Pp3c6_6020V3.9">
    <property type="protein sequence ID" value="Pp3c6_6020V3.9"/>
    <property type="gene ID" value="Pp3c6_6020"/>
</dbReference>
<dbReference type="GO" id="GO:0042732">
    <property type="term" value="P:D-xylose metabolic process"/>
    <property type="evidence" value="ECO:0007669"/>
    <property type="project" value="UniProtKB-KW"/>
</dbReference>
<evidence type="ECO:0000256" key="10">
    <source>
        <dbReference type="RuleBase" id="RU000609"/>
    </source>
</evidence>
<dbReference type="PANTHER" id="PTHR48408:SF1">
    <property type="entry name" value="XYLOSE ISOMERASE"/>
    <property type="match status" value="1"/>
</dbReference>
<evidence type="ECO:0000256" key="5">
    <source>
        <dbReference type="ARBA" id="ARBA00022629"/>
    </source>
</evidence>
<organism evidence="12 13">
    <name type="scientific">Physcomitrium patens</name>
    <name type="common">Spreading-leaved earth moss</name>
    <name type="synonym">Physcomitrella patens</name>
    <dbReference type="NCBI Taxonomy" id="3218"/>
    <lineage>
        <taxon>Eukaryota</taxon>
        <taxon>Viridiplantae</taxon>
        <taxon>Streptophyta</taxon>
        <taxon>Embryophyta</taxon>
        <taxon>Bryophyta</taxon>
        <taxon>Bryophytina</taxon>
        <taxon>Bryopsida</taxon>
        <taxon>Funariidae</taxon>
        <taxon>Funariales</taxon>
        <taxon>Funariaceae</taxon>
        <taxon>Physcomitrium</taxon>
    </lineage>
</organism>
<evidence type="ECO:0000313" key="12">
    <source>
        <dbReference type="EnsemblPlants" id="Pp3c6_6020V3.9"/>
    </source>
</evidence>
<dbReference type="PROSITE" id="PS51415">
    <property type="entry name" value="XYLOSE_ISOMERASE"/>
    <property type="match status" value="1"/>
</dbReference>
<reference evidence="12 13" key="1">
    <citation type="journal article" date="2008" name="Science">
        <title>The Physcomitrella genome reveals evolutionary insights into the conquest of land by plants.</title>
        <authorList>
            <person name="Rensing S."/>
            <person name="Lang D."/>
            <person name="Zimmer A."/>
            <person name="Terry A."/>
            <person name="Salamov A."/>
            <person name="Shapiro H."/>
            <person name="Nishiyama T."/>
            <person name="Perroud P.-F."/>
            <person name="Lindquist E."/>
            <person name="Kamisugi Y."/>
            <person name="Tanahashi T."/>
            <person name="Sakakibara K."/>
            <person name="Fujita T."/>
            <person name="Oishi K."/>
            <person name="Shin-I T."/>
            <person name="Kuroki Y."/>
            <person name="Toyoda A."/>
            <person name="Suzuki Y."/>
            <person name="Hashimoto A."/>
            <person name="Yamaguchi K."/>
            <person name="Sugano A."/>
            <person name="Kohara Y."/>
            <person name="Fujiyama A."/>
            <person name="Anterola A."/>
            <person name="Aoki S."/>
            <person name="Ashton N."/>
            <person name="Barbazuk W.B."/>
            <person name="Barker E."/>
            <person name="Bennetzen J."/>
            <person name="Bezanilla M."/>
            <person name="Blankenship R."/>
            <person name="Cho S.H."/>
            <person name="Dutcher S."/>
            <person name="Estelle M."/>
            <person name="Fawcett J.A."/>
            <person name="Gundlach H."/>
            <person name="Hanada K."/>
            <person name="Heyl A."/>
            <person name="Hicks K.A."/>
            <person name="Hugh J."/>
            <person name="Lohr M."/>
            <person name="Mayer K."/>
            <person name="Melkozernov A."/>
            <person name="Murata T."/>
            <person name="Nelson D."/>
            <person name="Pils B."/>
            <person name="Prigge M."/>
            <person name="Reiss B."/>
            <person name="Renner T."/>
            <person name="Rombauts S."/>
            <person name="Rushton P."/>
            <person name="Sanderfoot A."/>
            <person name="Schween G."/>
            <person name="Shiu S.-H."/>
            <person name="Stueber K."/>
            <person name="Theodoulou F.L."/>
            <person name="Tu H."/>
            <person name="Van de Peer Y."/>
            <person name="Verrier P.J."/>
            <person name="Waters E."/>
            <person name="Wood A."/>
            <person name="Yang L."/>
            <person name="Cove D."/>
            <person name="Cuming A."/>
            <person name="Hasebe M."/>
            <person name="Lucas S."/>
            <person name="Mishler D.B."/>
            <person name="Reski R."/>
            <person name="Grigoriev I."/>
            <person name="Quatrano R.S."/>
            <person name="Boore J.L."/>
        </authorList>
    </citation>
    <scope>NUCLEOTIDE SEQUENCE [LARGE SCALE GENOMIC DNA]</scope>
    <source>
        <strain evidence="12 13">cv. Gransden 2004</strain>
    </source>
</reference>
<evidence type="ECO:0000256" key="6">
    <source>
        <dbReference type="ARBA" id="ARBA00022723"/>
    </source>
</evidence>
<dbReference type="GO" id="GO:0046872">
    <property type="term" value="F:metal ion binding"/>
    <property type="evidence" value="ECO:0007669"/>
    <property type="project" value="UniProtKB-KW"/>
</dbReference>
<dbReference type="AlphaFoldDB" id="A0A7I4FSL7"/>
<dbReference type="InterPro" id="IPR013452">
    <property type="entry name" value="Xylose_isom_bac"/>
</dbReference>
<keyword evidence="4" id="KW-0963">Cytoplasm</keyword>
<dbReference type="InterPro" id="IPR001998">
    <property type="entry name" value="Xylose_isomerase"/>
</dbReference>
<evidence type="ECO:0000256" key="7">
    <source>
        <dbReference type="ARBA" id="ARBA00023235"/>
    </source>
</evidence>
<evidence type="ECO:0000256" key="4">
    <source>
        <dbReference type="ARBA" id="ARBA00022490"/>
    </source>
</evidence>
<dbReference type="Gramene" id="Pp3c6_6020V3.9">
    <property type="protein sequence ID" value="Pp3c6_6020V3.9"/>
    <property type="gene ID" value="Pp3c6_6020"/>
</dbReference>
<reference evidence="12 13" key="2">
    <citation type="journal article" date="2018" name="Plant J.">
        <title>The Physcomitrella patens chromosome-scale assembly reveals moss genome structure and evolution.</title>
        <authorList>
            <person name="Lang D."/>
            <person name="Ullrich K.K."/>
            <person name="Murat F."/>
            <person name="Fuchs J."/>
            <person name="Jenkins J."/>
            <person name="Haas F.B."/>
            <person name="Piednoel M."/>
            <person name="Gundlach H."/>
            <person name="Van Bel M."/>
            <person name="Meyberg R."/>
            <person name="Vives C."/>
            <person name="Morata J."/>
            <person name="Symeonidi A."/>
            <person name="Hiss M."/>
            <person name="Muchero W."/>
            <person name="Kamisugi Y."/>
            <person name="Saleh O."/>
            <person name="Blanc G."/>
            <person name="Decker E.L."/>
            <person name="van Gessel N."/>
            <person name="Grimwood J."/>
            <person name="Hayes R.D."/>
            <person name="Graham S.W."/>
            <person name="Gunter L.E."/>
            <person name="McDaniel S.F."/>
            <person name="Hoernstein S.N.W."/>
            <person name="Larsson A."/>
            <person name="Li F.W."/>
            <person name="Perroud P.F."/>
            <person name="Phillips J."/>
            <person name="Ranjan P."/>
            <person name="Rokshar D.S."/>
            <person name="Rothfels C.J."/>
            <person name="Schneider L."/>
            <person name="Shu S."/>
            <person name="Stevenson D.W."/>
            <person name="Thummler F."/>
            <person name="Tillich M."/>
            <person name="Villarreal Aguilar J.C."/>
            <person name="Widiez T."/>
            <person name="Wong G.K."/>
            <person name="Wymore A."/>
            <person name="Zhang Y."/>
            <person name="Zimmer A.D."/>
            <person name="Quatrano R.S."/>
            <person name="Mayer K.F.X."/>
            <person name="Goodstein D."/>
            <person name="Casacuberta J.M."/>
            <person name="Vandepoele K."/>
            <person name="Reski R."/>
            <person name="Cuming A.C."/>
            <person name="Tuskan G.A."/>
            <person name="Maumus F."/>
            <person name="Salse J."/>
            <person name="Schmutz J."/>
            <person name="Rensing S.A."/>
        </authorList>
    </citation>
    <scope>NUCLEOTIDE SEQUENCE [LARGE SCALE GENOMIC DNA]</scope>
    <source>
        <strain evidence="12 13">cv. Gransden 2004</strain>
    </source>
</reference>
<name>A0A7I4FSL7_PHYPA</name>
<keyword evidence="8 10" id="KW-0119">Carbohydrate metabolism</keyword>
<dbReference type="PRINTS" id="PR00688">
    <property type="entry name" value="XYLOSISMRASE"/>
</dbReference>
<dbReference type="EC" id="5.3.1.5" evidence="3 10"/>
<keyword evidence="5 10" id="KW-0859">Xylose metabolism</keyword>
<protein>
    <recommendedName>
        <fullName evidence="3 10">Xylose isomerase</fullName>
        <ecNumber evidence="3 10">5.3.1.5</ecNumber>
    </recommendedName>
</protein>
<dbReference type="InterPro" id="IPR013022">
    <property type="entry name" value="Xyl_isomerase-like_TIM-brl"/>
</dbReference>
<dbReference type="Proteomes" id="UP000006727">
    <property type="component" value="Chromosome 6"/>
</dbReference>
<sequence>ESERASAQLCTSFQLQFGLTRDYYIHKGAGVTKGITMKALLFSVVLLVAVLSCSGQRVADITCGVDGSLGSDFQEWEGEFFPNISYIKYEGPASHNPLAYKYYNAEELIFGKKMKDWLRFSVAFWHTFRGDGGDPFGSPTKRWPWDDGSNSLTVAVRRMRANFEFLKKLGVEKWCFHDRDIAPEGSTLEESNANLDYIVSVAKKLQEGTNIRPLWGTAQLFKHPRYMHGAATSPDVRVYAYAAAQVKKAIEVTKLLGGENYVFWGGREGYQTLLNTDLKKELDHMATFLRSAAEYKKKIGFEGTLLLEPKPQEPTKHQYDWDAATTMGFLKNYGLSDDYKLNLECNHATLSGHSCHHELETARIYGMLGSVDANTGDAQTGWDTDQFLTDVSEATLIMLSVIKNGGLAPGGFNFDAKLRRESVDVEDLFIAHISGMDTIARGLRNAAKLLEEGRLTKLVEDRYSSFNSPLGKTIEEGKVGFEELEKISLEAEEPPITSGKQELAEMIFYSYV</sequence>
<keyword evidence="13" id="KW-1185">Reference proteome</keyword>
<evidence type="ECO:0000256" key="3">
    <source>
        <dbReference type="ARBA" id="ARBA00011958"/>
    </source>
</evidence>
<keyword evidence="6 10" id="KW-0479">Metal-binding</keyword>
<dbReference type="HAMAP" id="MF_00455">
    <property type="entry name" value="Xylose_isom_A"/>
    <property type="match status" value="1"/>
</dbReference>
<dbReference type="NCBIfam" id="TIGR02630">
    <property type="entry name" value="xylose_isom_A"/>
    <property type="match status" value="1"/>
</dbReference>
<accession>A0A7I4FSL7</accession>
<dbReference type="GO" id="GO:0009045">
    <property type="term" value="F:xylose isomerase activity"/>
    <property type="evidence" value="ECO:0007669"/>
    <property type="project" value="UniProtKB-EC"/>
</dbReference>
<evidence type="ECO:0000259" key="11">
    <source>
        <dbReference type="Pfam" id="PF01261"/>
    </source>
</evidence>
<keyword evidence="7 10" id="KW-0413">Isomerase</keyword>
<dbReference type="SUPFAM" id="SSF51658">
    <property type="entry name" value="Xylose isomerase-like"/>
    <property type="match status" value="1"/>
</dbReference>
<dbReference type="EMBL" id="ABEU02000006">
    <property type="status" value="NOT_ANNOTATED_CDS"/>
    <property type="molecule type" value="Genomic_DNA"/>
</dbReference>
<comment type="catalytic activity">
    <reaction evidence="9 10">
        <text>alpha-D-xylose = alpha-D-xylulofuranose</text>
        <dbReference type="Rhea" id="RHEA:22816"/>
        <dbReference type="ChEBI" id="CHEBI:28518"/>
        <dbReference type="ChEBI" id="CHEBI:188998"/>
        <dbReference type="EC" id="5.3.1.5"/>
    </reaction>
</comment>
<dbReference type="FunCoup" id="A0A7I4FSL7">
    <property type="interactions" value="273"/>
</dbReference>
<dbReference type="InterPro" id="IPR036237">
    <property type="entry name" value="Xyl_isomerase-like_sf"/>
</dbReference>